<evidence type="ECO:0000313" key="2">
    <source>
        <dbReference type="EMBL" id="ODM14544.1"/>
    </source>
</evidence>
<dbReference type="VEuPathDB" id="FungiDB:SI65_10030"/>
<dbReference type="PANTHER" id="PTHR28055">
    <property type="entry name" value="ALTERED INHERITANCE OF MITOCHONDRIA PROTEIN 41, MITOCHONDRIAL"/>
    <property type="match status" value="1"/>
</dbReference>
<dbReference type="Proteomes" id="UP000094569">
    <property type="component" value="Unassembled WGS sequence"/>
</dbReference>
<keyword evidence="3" id="KW-1185">Reference proteome</keyword>
<dbReference type="InterPro" id="IPR019004">
    <property type="entry name" value="YqeY/Aim41"/>
</dbReference>
<sequence>MFRPTRLSSRLSLLRQVRWNSTASPATPPLMATFRQDLKDAMRAKNTPKLNVLRALISEVNNSVKTPSPIQTDLQLLSLIRKRVSGAQQAAQQFEEAGRADLKEGEDLAVSILEEYAGQVKTMGVDEIKSIVSQELNKLKEAGGKADIGSLLKALFAPGGALDGKPAERSEVAKIAKETVAAA</sequence>
<dbReference type="AlphaFoldDB" id="A0A1E3B0U2"/>
<evidence type="ECO:0000256" key="1">
    <source>
        <dbReference type="RuleBase" id="RU365099"/>
    </source>
</evidence>
<proteinExistence type="inferred from homology"/>
<dbReference type="SUPFAM" id="SSF89095">
    <property type="entry name" value="GatB/YqeY motif"/>
    <property type="match status" value="1"/>
</dbReference>
<dbReference type="GO" id="GO:0005739">
    <property type="term" value="C:mitochondrion"/>
    <property type="evidence" value="ECO:0007669"/>
    <property type="project" value="UniProtKB-SubCell"/>
</dbReference>
<protein>
    <recommendedName>
        <fullName evidence="1">Altered inheritance of mitochondria protein 41</fullName>
    </recommendedName>
</protein>
<dbReference type="EMBL" id="JXNT01000024">
    <property type="protein sequence ID" value="ODM14544.1"/>
    <property type="molecule type" value="Genomic_DNA"/>
</dbReference>
<dbReference type="PANTHER" id="PTHR28055:SF1">
    <property type="entry name" value="ALTERED INHERITANCE OF MITOCHONDRIA PROTEIN 41, MITOCHONDRIAL"/>
    <property type="match status" value="1"/>
</dbReference>
<keyword evidence="1" id="KW-0496">Mitochondrion</keyword>
<dbReference type="InterPro" id="IPR003789">
    <property type="entry name" value="Asn/Gln_tRNA_amidoTrase-B-like"/>
</dbReference>
<organism evidence="2 3">
    <name type="scientific">Aspergillus cristatus</name>
    <name type="common">Chinese Fuzhuan brick tea-fermentation fungus</name>
    <name type="synonym">Eurotium cristatum</name>
    <dbReference type="NCBI Taxonomy" id="573508"/>
    <lineage>
        <taxon>Eukaryota</taxon>
        <taxon>Fungi</taxon>
        <taxon>Dikarya</taxon>
        <taxon>Ascomycota</taxon>
        <taxon>Pezizomycotina</taxon>
        <taxon>Eurotiomycetes</taxon>
        <taxon>Eurotiomycetidae</taxon>
        <taxon>Eurotiales</taxon>
        <taxon>Aspergillaceae</taxon>
        <taxon>Aspergillus</taxon>
        <taxon>Aspergillus subgen. Aspergillus</taxon>
    </lineage>
</organism>
<name>A0A1E3B0U2_ASPCR</name>
<evidence type="ECO:0000313" key="3">
    <source>
        <dbReference type="Proteomes" id="UP000094569"/>
    </source>
</evidence>
<gene>
    <name evidence="1" type="primary">AIM41</name>
    <name evidence="2" type="ORF">SI65_10030</name>
</gene>
<comment type="caution">
    <text evidence="2">The sequence shown here is derived from an EMBL/GenBank/DDBJ whole genome shotgun (WGS) entry which is preliminary data.</text>
</comment>
<reference evidence="2 3" key="1">
    <citation type="journal article" date="2016" name="BMC Genomics">
        <title>Comparative genomic and transcriptomic analyses of the Fuzhuan brick tea-fermentation fungus Aspergillus cristatus.</title>
        <authorList>
            <person name="Ge Y."/>
            <person name="Wang Y."/>
            <person name="Liu Y."/>
            <person name="Tan Y."/>
            <person name="Ren X."/>
            <person name="Zhang X."/>
            <person name="Hyde K.D."/>
            <person name="Liu Y."/>
            <person name="Liu Z."/>
        </authorList>
    </citation>
    <scope>NUCLEOTIDE SEQUENCE [LARGE SCALE GENOMIC DNA]</scope>
    <source>
        <strain evidence="2 3">GZAAS20.1005</strain>
    </source>
</reference>
<comment type="similarity">
    <text evidence="1">Belongs to the AIM41 family.</text>
</comment>
<dbReference type="GO" id="GO:0016884">
    <property type="term" value="F:carbon-nitrogen ligase activity, with glutamine as amido-N-donor"/>
    <property type="evidence" value="ECO:0007669"/>
    <property type="project" value="UniProtKB-UniRule"/>
</dbReference>
<accession>A0A1E3B0U2</accession>
<dbReference type="Pfam" id="PF09424">
    <property type="entry name" value="YqeY"/>
    <property type="match status" value="1"/>
</dbReference>
<dbReference type="Gene3D" id="1.10.1510.10">
    <property type="entry name" value="Uncharacterised protein YqeY/AIM41 PF09424, N-terminal domain"/>
    <property type="match status" value="1"/>
</dbReference>
<dbReference type="OrthoDB" id="538640at2759"/>
<dbReference type="InterPro" id="IPR042184">
    <property type="entry name" value="YqeY/Aim41_N"/>
</dbReference>
<comment type="subcellular location">
    <subcellularLocation>
        <location evidence="1">Mitochondrion</location>
    </subcellularLocation>
</comment>
<dbReference type="STRING" id="573508.A0A1E3B0U2"/>